<keyword evidence="3 7" id="KW-0812">Transmembrane</keyword>
<evidence type="ECO:0000256" key="3">
    <source>
        <dbReference type="ARBA" id="ARBA00022692"/>
    </source>
</evidence>
<accession>A0A316G908</accession>
<keyword evidence="2" id="KW-1003">Cell membrane</keyword>
<evidence type="ECO:0000256" key="2">
    <source>
        <dbReference type="ARBA" id="ARBA00022475"/>
    </source>
</evidence>
<keyword evidence="9" id="KW-1185">Reference proteome</keyword>
<feature type="compositionally biased region" description="Basic and acidic residues" evidence="6">
    <location>
        <begin position="315"/>
        <end position="329"/>
    </location>
</feature>
<feature type="transmembrane region" description="Helical" evidence="7">
    <location>
        <begin position="192"/>
        <end position="212"/>
    </location>
</feature>
<evidence type="ECO:0000256" key="6">
    <source>
        <dbReference type="SAM" id="MobiDB-lite"/>
    </source>
</evidence>
<evidence type="ECO:0000256" key="4">
    <source>
        <dbReference type="ARBA" id="ARBA00022989"/>
    </source>
</evidence>
<evidence type="ECO:0000313" key="9">
    <source>
        <dbReference type="Proteomes" id="UP000245390"/>
    </source>
</evidence>
<dbReference type="OrthoDB" id="9781030at2"/>
<comment type="subcellular location">
    <subcellularLocation>
        <location evidence="1">Cell membrane</location>
        <topology evidence="1">Multi-pass membrane protein</topology>
    </subcellularLocation>
</comment>
<dbReference type="KEGG" id="salo:EF888_09915"/>
<evidence type="ECO:0000313" key="8">
    <source>
        <dbReference type="EMBL" id="PWK57102.1"/>
    </source>
</evidence>
<dbReference type="Pfam" id="PF03631">
    <property type="entry name" value="Virul_fac_BrkB"/>
    <property type="match status" value="1"/>
</dbReference>
<dbReference type="PANTHER" id="PTHR30213">
    <property type="entry name" value="INNER MEMBRANE PROTEIN YHJD"/>
    <property type="match status" value="1"/>
</dbReference>
<dbReference type="PANTHER" id="PTHR30213:SF0">
    <property type="entry name" value="UPF0761 MEMBRANE PROTEIN YIHY"/>
    <property type="match status" value="1"/>
</dbReference>
<sequence>MNGDRGKGRQAERPGEIPQRGWKEILLRVKDEIVTDHVSVVSAGVAFFGLLAIFPAIGALISLAGFFLDPSDVANQIDTLTSLLPPNAASIIQDQIVSVTSGDNTATGFAAVFGLLLALYGAMKGVLTLIEGLNIAYNEREKRGFVALYARALLLTLGLMVGLIFVFALILVLPSIIAFLPVPDWVATALGWIKWPLLAALTVLGLSVLFRYGPSRENAKWRWITPGSIAATVLWLLGTIAFSMYAQNFGSYNETYGTIGGVIILLTWLWLSSFIVLAGAELDSEIELQTSRDTTTGVAQPMGARGAVKADTLPDGEHESEEGRREDKPPNLLTNVVVAFGLGAMTLLRRRMARRQER</sequence>
<dbReference type="NCBIfam" id="TIGR00765">
    <property type="entry name" value="yihY_not_rbn"/>
    <property type="match status" value="1"/>
</dbReference>
<dbReference type="GO" id="GO:0005886">
    <property type="term" value="C:plasma membrane"/>
    <property type="evidence" value="ECO:0007669"/>
    <property type="project" value="UniProtKB-SubCell"/>
</dbReference>
<dbReference type="AlphaFoldDB" id="A0A316G908"/>
<feature type="transmembrane region" description="Helical" evidence="7">
    <location>
        <begin position="38"/>
        <end position="68"/>
    </location>
</feature>
<evidence type="ECO:0000256" key="5">
    <source>
        <dbReference type="ARBA" id="ARBA00023136"/>
    </source>
</evidence>
<feature type="region of interest" description="Disordered" evidence="6">
    <location>
        <begin position="293"/>
        <end position="329"/>
    </location>
</feature>
<feature type="transmembrane region" description="Helical" evidence="7">
    <location>
        <begin position="258"/>
        <end position="280"/>
    </location>
</feature>
<feature type="transmembrane region" description="Helical" evidence="7">
    <location>
        <begin position="224"/>
        <end position="246"/>
    </location>
</feature>
<dbReference type="RefSeq" id="WP_109758851.1">
    <property type="nucleotide sequence ID" value="NZ_CP034588.1"/>
</dbReference>
<keyword evidence="4 7" id="KW-1133">Transmembrane helix</keyword>
<dbReference type="EMBL" id="QGGV01000003">
    <property type="protein sequence ID" value="PWK57102.1"/>
    <property type="molecule type" value="Genomic_DNA"/>
</dbReference>
<reference evidence="8 9" key="1">
    <citation type="submission" date="2018-05" db="EMBL/GenBank/DDBJ databases">
        <title>Genomic Encyclopedia of Type Strains, Phase IV (KMG-IV): sequencing the most valuable type-strain genomes for metagenomic binning, comparative biology and taxonomic classification.</title>
        <authorList>
            <person name="Goeker M."/>
        </authorList>
    </citation>
    <scope>NUCLEOTIDE SEQUENCE [LARGE SCALE GENOMIC DNA]</scope>
    <source>
        <strain evidence="8 9">DSM 103371</strain>
    </source>
</reference>
<keyword evidence="5 7" id="KW-0472">Membrane</keyword>
<dbReference type="Proteomes" id="UP000245390">
    <property type="component" value="Unassembled WGS sequence"/>
</dbReference>
<feature type="transmembrane region" description="Helical" evidence="7">
    <location>
        <begin position="148"/>
        <end position="180"/>
    </location>
</feature>
<gene>
    <name evidence="8" type="ORF">C8D95_103340</name>
</gene>
<dbReference type="InterPro" id="IPR017039">
    <property type="entry name" value="Virul_fac_BrkB"/>
</dbReference>
<evidence type="ECO:0000256" key="1">
    <source>
        <dbReference type="ARBA" id="ARBA00004651"/>
    </source>
</evidence>
<protein>
    <submittedName>
        <fullName evidence="8">Membrane protein</fullName>
    </submittedName>
</protein>
<comment type="caution">
    <text evidence="8">The sequence shown here is derived from an EMBL/GenBank/DDBJ whole genome shotgun (WGS) entry which is preliminary data.</text>
</comment>
<organism evidence="8 9">
    <name type="scientific">Silicimonas algicola</name>
    <dbReference type="NCBI Taxonomy" id="1826607"/>
    <lineage>
        <taxon>Bacteria</taxon>
        <taxon>Pseudomonadati</taxon>
        <taxon>Pseudomonadota</taxon>
        <taxon>Alphaproteobacteria</taxon>
        <taxon>Rhodobacterales</taxon>
        <taxon>Paracoccaceae</taxon>
    </lineage>
</organism>
<proteinExistence type="predicted"/>
<name>A0A316G908_9RHOB</name>
<evidence type="ECO:0000256" key="7">
    <source>
        <dbReference type="SAM" id="Phobius"/>
    </source>
</evidence>
<feature type="transmembrane region" description="Helical" evidence="7">
    <location>
        <begin position="108"/>
        <end position="127"/>
    </location>
</feature>